<feature type="domain" description="CxC5 like cysteine cluster associated with KDZ" evidence="1">
    <location>
        <begin position="117"/>
        <end position="239"/>
    </location>
</feature>
<dbReference type="InterPro" id="IPR041539">
    <property type="entry name" value="CxC5"/>
</dbReference>
<dbReference type="Pfam" id="PF18718">
    <property type="entry name" value="CxC5"/>
    <property type="match status" value="1"/>
</dbReference>
<sequence>MDLPELVQILCQYPALTTYFSLDSLVVFINLLQILKPTLSLQQSSQDTDPPDGLPLNVVQFLAQALSIPDDVVLFAWAALKQIAWSNPPIALVDAVRTSPLLYIKLFLVHGLSRGLALHHFLPPTRVCIDPACMKDTEDPQQRELSEPKTHPVTVFTRDVGAIPGFTTSLYCRNCHTRYHSNYYIHDKAMKRTYYFATPDFVQIAQHVLMSASLCEHFANMMVFSWTSSTNCARIYNESITNAEIQAILPPVHAKNLSMTVDDVLNGFFLFSLLLDRQERMERGDYAEPLQLENDAPSQAERLRPALEARNYLMVGPGQEAWSHVCNLCAWVSDDHGTILLGVLEATGGLENRQNRHLLAKMPT</sequence>
<organism evidence="2 3">
    <name type="scientific">Hohenbuehelia grisea</name>
    <dbReference type="NCBI Taxonomy" id="104357"/>
    <lineage>
        <taxon>Eukaryota</taxon>
        <taxon>Fungi</taxon>
        <taxon>Dikarya</taxon>
        <taxon>Basidiomycota</taxon>
        <taxon>Agaricomycotina</taxon>
        <taxon>Agaricomycetes</taxon>
        <taxon>Agaricomycetidae</taxon>
        <taxon>Agaricales</taxon>
        <taxon>Pleurotineae</taxon>
        <taxon>Pleurotaceae</taxon>
        <taxon>Hohenbuehelia</taxon>
    </lineage>
</organism>
<comment type="caution">
    <text evidence="2">The sequence shown here is derived from an EMBL/GenBank/DDBJ whole genome shotgun (WGS) entry which is preliminary data.</text>
</comment>
<dbReference type="EMBL" id="JASNQZ010000015">
    <property type="protein sequence ID" value="KAL0947556.1"/>
    <property type="molecule type" value="Genomic_DNA"/>
</dbReference>
<dbReference type="Proteomes" id="UP001556367">
    <property type="component" value="Unassembled WGS sequence"/>
</dbReference>
<evidence type="ECO:0000313" key="3">
    <source>
        <dbReference type="Proteomes" id="UP001556367"/>
    </source>
</evidence>
<evidence type="ECO:0000313" key="2">
    <source>
        <dbReference type="EMBL" id="KAL0947556.1"/>
    </source>
</evidence>
<proteinExistence type="predicted"/>
<name>A0ABR3IW76_9AGAR</name>
<evidence type="ECO:0000259" key="1">
    <source>
        <dbReference type="Pfam" id="PF18718"/>
    </source>
</evidence>
<reference evidence="3" key="1">
    <citation type="submission" date="2024-06" db="EMBL/GenBank/DDBJ databases">
        <title>Multi-omics analyses provide insights into the biosynthesis of the anticancer antibiotic pleurotin in Hohenbuehelia grisea.</title>
        <authorList>
            <person name="Weaver J.A."/>
            <person name="Alberti F."/>
        </authorList>
    </citation>
    <scope>NUCLEOTIDE SEQUENCE [LARGE SCALE GENOMIC DNA]</scope>
    <source>
        <strain evidence="3">T-177</strain>
    </source>
</reference>
<accession>A0ABR3IW76</accession>
<gene>
    <name evidence="2" type="ORF">HGRIS_013649</name>
</gene>
<protein>
    <recommendedName>
        <fullName evidence="1">CxC5 like cysteine cluster associated with KDZ domain-containing protein</fullName>
    </recommendedName>
</protein>
<keyword evidence="3" id="KW-1185">Reference proteome</keyword>